<protein>
    <submittedName>
        <fullName evidence="2">VIR protein</fullName>
    </submittedName>
</protein>
<evidence type="ECO:0000313" key="3">
    <source>
        <dbReference type="Proteomes" id="UP000196402"/>
    </source>
</evidence>
<dbReference type="VEuPathDB" id="PlasmoDB:PVW1_040005300"/>
<evidence type="ECO:0000313" key="2">
    <source>
        <dbReference type="EMBL" id="SCO66700.1"/>
    </source>
</evidence>
<gene>
    <name evidence="2" type="ORF">PVT01_070041400</name>
</gene>
<name>A0A1G4GVU5_PLAVI</name>
<keyword evidence="1" id="KW-0472">Membrane</keyword>
<dbReference type="EMBL" id="LT615245">
    <property type="protein sequence ID" value="SCO66700.1"/>
    <property type="molecule type" value="Genomic_DNA"/>
</dbReference>
<keyword evidence="1" id="KW-0812">Transmembrane</keyword>
<dbReference type="Pfam" id="PF05795">
    <property type="entry name" value="Plasmodium_Vir"/>
    <property type="match status" value="2"/>
</dbReference>
<dbReference type="AlphaFoldDB" id="A0A1G4GVU5"/>
<dbReference type="VEuPathDB" id="PlasmoDB:PVPAM_070043400"/>
<evidence type="ECO:0000256" key="1">
    <source>
        <dbReference type="SAM" id="Phobius"/>
    </source>
</evidence>
<dbReference type="Proteomes" id="UP000196402">
    <property type="component" value="Chromosome 7"/>
</dbReference>
<accession>A0A1G4GVU5</accession>
<reference evidence="2 3" key="1">
    <citation type="submission" date="2016-07" db="EMBL/GenBank/DDBJ databases">
        <authorList>
            <consortium name="Pathogen Informatics"/>
        </authorList>
    </citation>
    <scope>NUCLEOTIDE SEQUENCE [LARGE SCALE GENOMIC DNA]</scope>
</reference>
<keyword evidence="1" id="KW-1133">Transmembrane helix</keyword>
<dbReference type="VEuPathDB" id="PlasmoDB:PVX_086880"/>
<proteinExistence type="predicted"/>
<dbReference type="InterPro" id="IPR008780">
    <property type="entry name" value="Plasmodium_Vir"/>
</dbReference>
<sequence length="585" mass="70293">MADDVVKSALKLLKEDETFKKEKNTNMLYNLFDYILKPYSKTETCKEIKDATLNRICLDFEKNIDNWKDITEYFQYDHDKSCHASIYWLYGKLSETKPNVSDLYNLYKAFETLLKKKCFEGTGDKFFYRKFVKSYDMKVLKNKKYLHDFLEHFDDIKKLMSKQISEENKKTYCGYLKYMADLYQKMLKENGRKEYCAELIDFERKFKETKELDFINKNCEGETINILFDENFNVTCSLITPYPERKSVNRNREVTVKKKKITDDNMETFKEYCNKRTNINKKSEISNFCKKLSRNLINVTNLENREKRNIGCSHFIHWVYDELMKISDVKSNYSHNNPVIKELYNVVNEINMKEYMYKHCYVHFDYTLDKWKDWKVLHDYFMNFECNTNDYTGSDKEKCKISCEQLIKINELYAKYIKKSCTYFSNENYFTERPEYFNCDQKYNPYNLYLHLKCDEGKPAKVFKKVEPPQSIEHYSKHITEKSEEQRLLYEKIANQFRLSKQEEFSLTSDPFYTAVLGVLGLLGVSLVFFVFYKFTPLGSRMHGNPMNVYRSNYEEFEQEMLEQRLRSRNMNPQNGRLNIAYQGG</sequence>
<dbReference type="VEuPathDB" id="PlasmoDB:PVP01_0003060"/>
<organism evidence="2 3">
    <name type="scientific">Plasmodium vivax</name>
    <name type="common">malaria parasite P. vivax</name>
    <dbReference type="NCBI Taxonomy" id="5855"/>
    <lineage>
        <taxon>Eukaryota</taxon>
        <taxon>Sar</taxon>
        <taxon>Alveolata</taxon>
        <taxon>Apicomplexa</taxon>
        <taxon>Aconoidasida</taxon>
        <taxon>Haemosporida</taxon>
        <taxon>Plasmodiidae</taxon>
        <taxon>Plasmodium</taxon>
        <taxon>Plasmodium (Plasmodium)</taxon>
    </lineage>
</organism>
<feature type="transmembrane region" description="Helical" evidence="1">
    <location>
        <begin position="512"/>
        <end position="533"/>
    </location>
</feature>